<dbReference type="GeneID" id="19206690"/>
<dbReference type="PANTHER" id="PTHR33096">
    <property type="entry name" value="CXC2 DOMAIN-CONTAINING PROTEIN"/>
    <property type="match status" value="1"/>
</dbReference>
<evidence type="ECO:0008006" key="3">
    <source>
        <dbReference type="Google" id="ProtNLM"/>
    </source>
</evidence>
<dbReference type="AlphaFoldDB" id="A0A5M3MP22"/>
<keyword evidence="2" id="KW-1185">Reference proteome</keyword>
<dbReference type="KEGG" id="cput:CONPUDRAFT_30723"/>
<feature type="non-terminal residue" evidence="1">
    <location>
        <position position="311"/>
    </location>
</feature>
<evidence type="ECO:0000313" key="1">
    <source>
        <dbReference type="EMBL" id="EIW80797.1"/>
    </source>
</evidence>
<dbReference type="InterPro" id="IPR040521">
    <property type="entry name" value="KDZ"/>
</dbReference>
<comment type="caution">
    <text evidence="1">The sequence shown here is derived from an EMBL/GenBank/DDBJ whole genome shotgun (WGS) entry which is preliminary data.</text>
</comment>
<reference evidence="2" key="1">
    <citation type="journal article" date="2012" name="Science">
        <title>The Paleozoic origin of enzymatic lignin decomposition reconstructed from 31 fungal genomes.</title>
        <authorList>
            <person name="Floudas D."/>
            <person name="Binder M."/>
            <person name="Riley R."/>
            <person name="Barry K."/>
            <person name="Blanchette R.A."/>
            <person name="Henrissat B."/>
            <person name="Martinez A.T."/>
            <person name="Otillar R."/>
            <person name="Spatafora J.W."/>
            <person name="Yadav J.S."/>
            <person name="Aerts A."/>
            <person name="Benoit I."/>
            <person name="Boyd A."/>
            <person name="Carlson A."/>
            <person name="Copeland A."/>
            <person name="Coutinho P.M."/>
            <person name="de Vries R.P."/>
            <person name="Ferreira P."/>
            <person name="Findley K."/>
            <person name="Foster B."/>
            <person name="Gaskell J."/>
            <person name="Glotzer D."/>
            <person name="Gorecki P."/>
            <person name="Heitman J."/>
            <person name="Hesse C."/>
            <person name="Hori C."/>
            <person name="Igarashi K."/>
            <person name="Jurgens J.A."/>
            <person name="Kallen N."/>
            <person name="Kersten P."/>
            <person name="Kohler A."/>
            <person name="Kuees U."/>
            <person name="Kumar T.K.A."/>
            <person name="Kuo A."/>
            <person name="LaButti K."/>
            <person name="Larrondo L.F."/>
            <person name="Lindquist E."/>
            <person name="Ling A."/>
            <person name="Lombard V."/>
            <person name="Lucas S."/>
            <person name="Lundell T."/>
            <person name="Martin R."/>
            <person name="McLaughlin D.J."/>
            <person name="Morgenstern I."/>
            <person name="Morin E."/>
            <person name="Murat C."/>
            <person name="Nagy L.G."/>
            <person name="Nolan M."/>
            <person name="Ohm R.A."/>
            <person name="Patyshakuliyeva A."/>
            <person name="Rokas A."/>
            <person name="Ruiz-Duenas F.J."/>
            <person name="Sabat G."/>
            <person name="Salamov A."/>
            <person name="Samejima M."/>
            <person name="Schmutz J."/>
            <person name="Slot J.C."/>
            <person name="St John F."/>
            <person name="Stenlid J."/>
            <person name="Sun H."/>
            <person name="Sun S."/>
            <person name="Syed K."/>
            <person name="Tsang A."/>
            <person name="Wiebenga A."/>
            <person name="Young D."/>
            <person name="Pisabarro A."/>
            <person name="Eastwood D.C."/>
            <person name="Martin F."/>
            <person name="Cullen D."/>
            <person name="Grigoriev I.V."/>
            <person name="Hibbett D.S."/>
        </authorList>
    </citation>
    <scope>NUCLEOTIDE SEQUENCE [LARGE SCALE GENOMIC DNA]</scope>
    <source>
        <strain evidence="2">RWD-64-598 SS2</strain>
    </source>
</reference>
<evidence type="ECO:0000313" key="2">
    <source>
        <dbReference type="Proteomes" id="UP000053558"/>
    </source>
</evidence>
<dbReference type="OMA" id="DIACAFW"/>
<sequence length="311" mass="35232">FKYPLATVSKALDILGDRLLIAYDVGCNLGTTISHSSLAPRFRKSLSRMCVDAFHGYTHNYGCQDKNHPSILQGAGLETFGVLERIFSQSNNLAPVVRYASAFNRRLYINMFFIQWDEDRYLNLGSSLHRSYLHTIKALDSDSMALNQAKVSLSISDDDIKTWTQEQSQYLKTIGQETEYDIHSVTYVGLLQDLRIAWEQSGRCKDAYMDSIPEDYTLPSSTPAKAAASLSNRNVATSQTLTLESAMRRASEHYDSLLTDVLAMEEKMGITKRWQPADAAFIHAAEYVSKRKYHRALNNLQRLVVLRLLEL</sequence>
<accession>A0A5M3MP22</accession>
<gene>
    <name evidence="1" type="ORF">CONPUDRAFT_30723</name>
</gene>
<dbReference type="PANTHER" id="PTHR33096:SF1">
    <property type="entry name" value="CXC1-LIKE CYSTEINE CLUSTER ASSOCIATED WITH KDZ TRANSPOSASES DOMAIN-CONTAINING PROTEIN"/>
    <property type="match status" value="1"/>
</dbReference>
<dbReference type="Proteomes" id="UP000053558">
    <property type="component" value="Unassembled WGS sequence"/>
</dbReference>
<dbReference type="RefSeq" id="XP_007768965.1">
    <property type="nucleotide sequence ID" value="XM_007770775.1"/>
</dbReference>
<name>A0A5M3MP22_CONPW</name>
<proteinExistence type="predicted"/>
<dbReference type="OrthoDB" id="2677867at2759"/>
<dbReference type="EMBL" id="JH711579">
    <property type="protein sequence ID" value="EIW80797.1"/>
    <property type="molecule type" value="Genomic_DNA"/>
</dbReference>
<dbReference type="Pfam" id="PF18758">
    <property type="entry name" value="KDZ"/>
    <property type="match status" value="1"/>
</dbReference>
<protein>
    <recommendedName>
        <fullName evidence="3">CxC2-like cysteine cluster KDZ transposase-associated domain-containing protein</fullName>
    </recommendedName>
</protein>
<organism evidence="1 2">
    <name type="scientific">Coniophora puteana (strain RWD-64-598)</name>
    <name type="common">Brown rot fungus</name>
    <dbReference type="NCBI Taxonomy" id="741705"/>
    <lineage>
        <taxon>Eukaryota</taxon>
        <taxon>Fungi</taxon>
        <taxon>Dikarya</taxon>
        <taxon>Basidiomycota</taxon>
        <taxon>Agaricomycotina</taxon>
        <taxon>Agaricomycetes</taxon>
        <taxon>Agaricomycetidae</taxon>
        <taxon>Boletales</taxon>
        <taxon>Coniophorineae</taxon>
        <taxon>Coniophoraceae</taxon>
        <taxon>Coniophora</taxon>
    </lineage>
</organism>
<feature type="non-terminal residue" evidence="1">
    <location>
        <position position="1"/>
    </location>
</feature>